<dbReference type="EMBL" id="CAADRA010005132">
    <property type="protein sequence ID" value="VFT85562.1"/>
    <property type="molecule type" value="Genomic_DNA"/>
</dbReference>
<gene>
    <name evidence="4" type="primary">Aste57867_8676</name>
    <name evidence="3" type="ORF">As57867_008642</name>
    <name evidence="4" type="ORF">ASTE57867_8676</name>
</gene>
<feature type="region of interest" description="Disordered" evidence="2">
    <location>
        <begin position="390"/>
        <end position="432"/>
    </location>
</feature>
<keyword evidence="5" id="KW-1185">Reference proteome</keyword>
<dbReference type="Proteomes" id="UP000332933">
    <property type="component" value="Unassembled WGS sequence"/>
</dbReference>
<accession>A0A485KL21</accession>
<feature type="compositionally biased region" description="Basic and acidic residues" evidence="2">
    <location>
        <begin position="120"/>
        <end position="169"/>
    </location>
</feature>
<dbReference type="AlphaFoldDB" id="A0A485KL21"/>
<proteinExistence type="predicted"/>
<feature type="compositionally biased region" description="Basic residues" evidence="2">
    <location>
        <begin position="89"/>
        <end position="102"/>
    </location>
</feature>
<reference evidence="3" key="2">
    <citation type="submission" date="2019-06" db="EMBL/GenBank/DDBJ databases">
        <title>Genomics analysis of Aphanomyces spp. identifies a new class of oomycete effector associated with host adaptation.</title>
        <authorList>
            <person name="Gaulin E."/>
        </authorList>
    </citation>
    <scope>NUCLEOTIDE SEQUENCE</scope>
    <source>
        <strain evidence="3">CBS 578.67</strain>
    </source>
</reference>
<sequence length="456" mass="51448">MDIVDKIGRYFAQHEAQMSDVMRQALERRRALPPSTDAPAPRLVVVAPPRRVQGAFFKESPKAPREATKTSPSSPAPTQVASIEPKTKQPLRRKVAVRKLKKQAPPPPPPSSTKQPKGGMTHDEGWRLSVERAKKIQMDQEAKAKAMDEGERRDKMKRDDQLRSIESMRKQAFAKPQPPSMKPKQLNVSEAWCEPRQRKPRPYRQLGASTMARPSTSPSGPTTPKDLGIGSATSWPSPTSMPRNNNDHHSPSIHPFARFGPAPSATPFLDKMESARRTQMMDNAAAVRRVRDQVARERLVQEQQAELEAQSRRREQSNVVLHTRVQQLLQEKEALEASLQALQHEETEMRSERHRLTMERRMARRAAAVKPQAGAMEQWAIEEAQRAAKAARARELAKRRVQRREAGPETSDDDDQEDRAQSKTRSLSGWHVSPLASAQFEKAFFAYSSSSDDDNN</sequence>
<feature type="compositionally biased region" description="Low complexity" evidence="2">
    <location>
        <begin position="38"/>
        <end position="52"/>
    </location>
</feature>
<evidence type="ECO:0000256" key="1">
    <source>
        <dbReference type="SAM" id="Coils"/>
    </source>
</evidence>
<keyword evidence="1" id="KW-0175">Coiled coil</keyword>
<dbReference type="EMBL" id="VJMH01005111">
    <property type="protein sequence ID" value="KAF0700825.1"/>
    <property type="molecule type" value="Genomic_DNA"/>
</dbReference>
<feature type="compositionally biased region" description="Basic and acidic residues" evidence="2">
    <location>
        <begin position="392"/>
        <end position="407"/>
    </location>
</feature>
<feature type="compositionally biased region" description="Basic and acidic residues" evidence="2">
    <location>
        <begin position="59"/>
        <end position="68"/>
    </location>
</feature>
<reference evidence="4 5" key="1">
    <citation type="submission" date="2019-03" db="EMBL/GenBank/DDBJ databases">
        <authorList>
            <person name="Gaulin E."/>
            <person name="Dumas B."/>
        </authorList>
    </citation>
    <scope>NUCLEOTIDE SEQUENCE [LARGE SCALE GENOMIC DNA]</scope>
    <source>
        <strain evidence="4">CBS 568.67</strain>
    </source>
</reference>
<organism evidence="4 5">
    <name type="scientific">Aphanomyces stellatus</name>
    <dbReference type="NCBI Taxonomy" id="120398"/>
    <lineage>
        <taxon>Eukaryota</taxon>
        <taxon>Sar</taxon>
        <taxon>Stramenopiles</taxon>
        <taxon>Oomycota</taxon>
        <taxon>Saprolegniomycetes</taxon>
        <taxon>Saprolegniales</taxon>
        <taxon>Verrucalvaceae</taxon>
        <taxon>Aphanomyces</taxon>
    </lineage>
</organism>
<protein>
    <submittedName>
        <fullName evidence="4">Aste57867_8676 protein</fullName>
    </submittedName>
</protein>
<feature type="compositionally biased region" description="Polar residues" evidence="2">
    <location>
        <begin position="231"/>
        <end position="244"/>
    </location>
</feature>
<feature type="compositionally biased region" description="Polar residues" evidence="2">
    <location>
        <begin position="69"/>
        <end position="81"/>
    </location>
</feature>
<dbReference type="OrthoDB" id="79011at2759"/>
<evidence type="ECO:0000313" key="5">
    <source>
        <dbReference type="Proteomes" id="UP000332933"/>
    </source>
</evidence>
<feature type="region of interest" description="Disordered" evidence="2">
    <location>
        <begin position="27"/>
        <end position="268"/>
    </location>
</feature>
<feature type="compositionally biased region" description="Low complexity" evidence="2">
    <location>
        <begin position="214"/>
        <end position="224"/>
    </location>
</feature>
<evidence type="ECO:0000313" key="4">
    <source>
        <dbReference type="EMBL" id="VFT85562.1"/>
    </source>
</evidence>
<evidence type="ECO:0000256" key="2">
    <source>
        <dbReference type="SAM" id="MobiDB-lite"/>
    </source>
</evidence>
<evidence type="ECO:0000313" key="3">
    <source>
        <dbReference type="EMBL" id="KAF0700825.1"/>
    </source>
</evidence>
<name>A0A485KL21_9STRA</name>
<feature type="coiled-coil region" evidence="1">
    <location>
        <begin position="325"/>
        <end position="359"/>
    </location>
</feature>